<dbReference type="Pfam" id="PF02537">
    <property type="entry name" value="CRCB"/>
    <property type="match status" value="1"/>
</dbReference>
<comment type="caution">
    <text evidence="11">The sequence shown here is derived from an EMBL/GenBank/DDBJ whole genome shotgun (WGS) entry which is preliminary data.</text>
</comment>
<keyword evidence="10" id="KW-0479">Metal-binding</keyword>
<evidence type="ECO:0000313" key="12">
    <source>
        <dbReference type="Proteomes" id="UP000011666"/>
    </source>
</evidence>
<evidence type="ECO:0000256" key="8">
    <source>
        <dbReference type="ARBA" id="ARBA00035585"/>
    </source>
</evidence>
<evidence type="ECO:0000256" key="5">
    <source>
        <dbReference type="ARBA" id="ARBA00023136"/>
    </source>
</evidence>
<dbReference type="eggNOG" id="COG0239">
    <property type="taxonomic scope" value="Bacteria"/>
</dbReference>
<proteinExistence type="inferred from homology"/>
<feature type="binding site" evidence="10">
    <location>
        <position position="94"/>
    </location>
    <ligand>
        <name>Na(+)</name>
        <dbReference type="ChEBI" id="CHEBI:29101"/>
        <note>structural</note>
    </ligand>
</feature>
<evidence type="ECO:0000256" key="4">
    <source>
        <dbReference type="ARBA" id="ARBA00022989"/>
    </source>
</evidence>
<comment type="function">
    <text evidence="9 10">Fluoride-specific ion channel. Important for reducing fluoride concentration in the cell, thus reducing its toxicity.</text>
</comment>
<evidence type="ECO:0000256" key="10">
    <source>
        <dbReference type="HAMAP-Rule" id="MF_00454"/>
    </source>
</evidence>
<sequence length="152" mass="15481">MAASDMRDPDAPPVHLQPLSLLLVFAGGAFGTLARFGAEEWAATRVPGWPWATWAVNIVGSLILGALMAGLAAAGPDTGVRQRIRLLAGVGFCGGLTTYSAFAGEVVARIDSGDLAIAIVYAALTIVACVAAAAAGHRLGVVWGARRRGSPS</sequence>
<keyword evidence="6 10" id="KW-0407">Ion channel</keyword>
<evidence type="ECO:0000256" key="1">
    <source>
        <dbReference type="ARBA" id="ARBA00004651"/>
    </source>
</evidence>
<comment type="subcellular location">
    <subcellularLocation>
        <location evidence="1 10">Cell membrane</location>
        <topology evidence="1 10">Multi-pass membrane protein</topology>
    </subcellularLocation>
</comment>
<dbReference type="InterPro" id="IPR003691">
    <property type="entry name" value="FluC"/>
</dbReference>
<dbReference type="AlphaFoldDB" id="M0QI90"/>
<evidence type="ECO:0000256" key="9">
    <source>
        <dbReference type="ARBA" id="ARBA00049940"/>
    </source>
</evidence>
<dbReference type="EMBL" id="BANX01000005">
    <property type="protein sequence ID" value="GAC67147.1"/>
    <property type="molecule type" value="Genomic_DNA"/>
</dbReference>
<keyword evidence="10" id="KW-0813">Transport</keyword>
<evidence type="ECO:0000256" key="3">
    <source>
        <dbReference type="ARBA" id="ARBA00022692"/>
    </source>
</evidence>
<feature type="transmembrane region" description="Helical" evidence="10">
    <location>
        <begin position="21"/>
        <end position="38"/>
    </location>
</feature>
<feature type="transmembrane region" description="Helical" evidence="10">
    <location>
        <begin position="115"/>
        <end position="136"/>
    </location>
</feature>
<dbReference type="HAMAP" id="MF_00454">
    <property type="entry name" value="FluC"/>
    <property type="match status" value="1"/>
</dbReference>
<keyword evidence="5 10" id="KW-0472">Membrane</keyword>
<keyword evidence="10" id="KW-0406">Ion transport</keyword>
<dbReference type="PANTHER" id="PTHR28259:SF1">
    <property type="entry name" value="FLUORIDE EXPORT PROTEIN 1-RELATED"/>
    <property type="match status" value="1"/>
</dbReference>
<organism evidence="11 12">
    <name type="scientific">Gordonia soli NBRC 108243</name>
    <dbReference type="NCBI Taxonomy" id="1223545"/>
    <lineage>
        <taxon>Bacteria</taxon>
        <taxon>Bacillati</taxon>
        <taxon>Actinomycetota</taxon>
        <taxon>Actinomycetes</taxon>
        <taxon>Mycobacteriales</taxon>
        <taxon>Gordoniaceae</taxon>
        <taxon>Gordonia</taxon>
    </lineage>
</organism>
<dbReference type="GO" id="GO:0005886">
    <property type="term" value="C:plasma membrane"/>
    <property type="evidence" value="ECO:0007669"/>
    <property type="project" value="UniProtKB-SubCell"/>
</dbReference>
<dbReference type="Proteomes" id="UP000011666">
    <property type="component" value="Unassembled WGS sequence"/>
</dbReference>
<name>M0QI90_9ACTN</name>
<comment type="activity regulation">
    <text evidence="10">Na(+) is not transported, but it plays an essential structural role and its presence is essential for fluoride channel function.</text>
</comment>
<dbReference type="GO" id="GO:0062054">
    <property type="term" value="F:fluoride channel activity"/>
    <property type="evidence" value="ECO:0007669"/>
    <property type="project" value="UniProtKB-UniRule"/>
</dbReference>
<gene>
    <name evidence="10 11" type="primary">crcB</name>
    <name evidence="10" type="synonym">fluC</name>
    <name evidence="11" type="ORF">GS4_05_03610</name>
</gene>
<dbReference type="GO" id="GO:0140114">
    <property type="term" value="P:cellular detoxification of fluoride"/>
    <property type="evidence" value="ECO:0007669"/>
    <property type="project" value="UniProtKB-UniRule"/>
</dbReference>
<comment type="catalytic activity">
    <reaction evidence="8">
        <text>fluoride(in) = fluoride(out)</text>
        <dbReference type="Rhea" id="RHEA:76159"/>
        <dbReference type="ChEBI" id="CHEBI:17051"/>
    </reaction>
    <physiologicalReaction direction="left-to-right" evidence="8">
        <dbReference type="Rhea" id="RHEA:76160"/>
    </physiologicalReaction>
</comment>
<evidence type="ECO:0000256" key="7">
    <source>
        <dbReference type="ARBA" id="ARBA00035120"/>
    </source>
</evidence>
<reference evidence="11 12" key="1">
    <citation type="submission" date="2013-01" db="EMBL/GenBank/DDBJ databases">
        <title>Whole genome shotgun sequence of Gordonia soli NBRC 108243.</title>
        <authorList>
            <person name="Isaki-Nakamura S."/>
            <person name="Hosoyama A."/>
            <person name="Tsuchikane K."/>
            <person name="Ando Y."/>
            <person name="Baba S."/>
            <person name="Ohji S."/>
            <person name="Hamada M."/>
            <person name="Tamura T."/>
            <person name="Yamazoe A."/>
            <person name="Yamazaki S."/>
            <person name="Fujita N."/>
        </authorList>
    </citation>
    <scope>NUCLEOTIDE SEQUENCE [LARGE SCALE GENOMIC DNA]</scope>
    <source>
        <strain evidence="11 12">NBRC 108243</strain>
    </source>
</reference>
<keyword evidence="3 10" id="KW-0812">Transmembrane</keyword>
<evidence type="ECO:0000313" key="11">
    <source>
        <dbReference type="EMBL" id="GAC67147.1"/>
    </source>
</evidence>
<dbReference type="STRING" id="1223545.GS4_05_03610"/>
<dbReference type="PANTHER" id="PTHR28259">
    <property type="entry name" value="FLUORIDE EXPORT PROTEIN 1-RELATED"/>
    <property type="match status" value="1"/>
</dbReference>
<accession>M0QI90</accession>
<keyword evidence="4 10" id="KW-1133">Transmembrane helix</keyword>
<feature type="transmembrane region" description="Helical" evidence="10">
    <location>
        <begin position="86"/>
        <end position="103"/>
    </location>
</feature>
<keyword evidence="12" id="KW-1185">Reference proteome</keyword>
<dbReference type="RefSeq" id="WP_007618026.1">
    <property type="nucleotide sequence ID" value="NZ_BANX01000005.1"/>
</dbReference>
<keyword evidence="2 10" id="KW-1003">Cell membrane</keyword>
<protein>
    <recommendedName>
        <fullName evidence="10">Fluoride-specific ion channel FluC</fullName>
    </recommendedName>
</protein>
<feature type="transmembrane region" description="Helical" evidence="10">
    <location>
        <begin position="50"/>
        <end position="74"/>
    </location>
</feature>
<dbReference type="GO" id="GO:0046872">
    <property type="term" value="F:metal ion binding"/>
    <property type="evidence" value="ECO:0007669"/>
    <property type="project" value="UniProtKB-KW"/>
</dbReference>
<keyword evidence="10" id="KW-0915">Sodium</keyword>
<comment type="similarity">
    <text evidence="7 10">Belongs to the fluoride channel Fluc/FEX (TC 1.A.43) family.</text>
</comment>
<evidence type="ECO:0000256" key="2">
    <source>
        <dbReference type="ARBA" id="ARBA00022475"/>
    </source>
</evidence>
<evidence type="ECO:0000256" key="6">
    <source>
        <dbReference type="ARBA" id="ARBA00023303"/>
    </source>
</evidence>
<feature type="binding site" evidence="10">
    <location>
        <position position="97"/>
    </location>
    <ligand>
        <name>Na(+)</name>
        <dbReference type="ChEBI" id="CHEBI:29101"/>
        <note>structural</note>
    </ligand>
</feature>